<dbReference type="GO" id="GO:0016855">
    <property type="term" value="F:racemase and epimerase activity, acting on amino acids and derivatives"/>
    <property type="evidence" value="ECO:0007669"/>
    <property type="project" value="InterPro"/>
</dbReference>
<protein>
    <submittedName>
        <fullName evidence="1">Uncharacterized protein</fullName>
    </submittedName>
</protein>
<accession>A0A383BZA0</accession>
<dbReference type="EMBL" id="UINC01204132">
    <property type="protein sequence ID" value="SVE24718.1"/>
    <property type="molecule type" value="Genomic_DNA"/>
</dbReference>
<proteinExistence type="predicted"/>
<name>A0A383BZA0_9ZZZZ</name>
<dbReference type="Gene3D" id="3.40.50.1860">
    <property type="match status" value="2"/>
</dbReference>
<dbReference type="InterPro" id="IPR001920">
    <property type="entry name" value="Asp/Glu_race"/>
</dbReference>
<evidence type="ECO:0000313" key="1">
    <source>
        <dbReference type="EMBL" id="SVE24718.1"/>
    </source>
</evidence>
<dbReference type="InterPro" id="IPR018187">
    <property type="entry name" value="Asp/Glu_racemase_AS_1"/>
</dbReference>
<sequence length="61" mass="6873">MERVQQFSKEITQWLVNHECKIIIIACNTASSLALDFLRSEFDIPIIGVIEPGVKATLKIT</sequence>
<gene>
    <name evidence="1" type="ORF">METZ01_LOCUS477572</name>
</gene>
<dbReference type="PROSITE" id="PS00923">
    <property type="entry name" value="ASP_GLU_RACEMASE_1"/>
    <property type="match status" value="1"/>
</dbReference>
<dbReference type="SUPFAM" id="SSF53681">
    <property type="entry name" value="Aspartate/glutamate racemase"/>
    <property type="match status" value="1"/>
</dbReference>
<feature type="non-terminal residue" evidence="1">
    <location>
        <position position="61"/>
    </location>
</feature>
<organism evidence="1">
    <name type="scientific">marine metagenome</name>
    <dbReference type="NCBI Taxonomy" id="408172"/>
    <lineage>
        <taxon>unclassified sequences</taxon>
        <taxon>metagenomes</taxon>
        <taxon>ecological metagenomes</taxon>
    </lineage>
</organism>
<reference evidence="1" key="1">
    <citation type="submission" date="2018-05" db="EMBL/GenBank/DDBJ databases">
        <authorList>
            <person name="Lanie J.A."/>
            <person name="Ng W.-L."/>
            <person name="Kazmierczak K.M."/>
            <person name="Andrzejewski T.M."/>
            <person name="Davidsen T.M."/>
            <person name="Wayne K.J."/>
            <person name="Tettelin H."/>
            <person name="Glass J.I."/>
            <person name="Rusch D."/>
            <person name="Podicherti R."/>
            <person name="Tsui H.-C.T."/>
            <person name="Winkler M.E."/>
        </authorList>
    </citation>
    <scope>NUCLEOTIDE SEQUENCE</scope>
</reference>
<dbReference type="AlphaFoldDB" id="A0A383BZA0"/>